<accession>A0ABS5E840</accession>
<gene>
    <name evidence="1" type="ORF">KB213_08440</name>
</gene>
<organism evidence="1 2">
    <name type="scientific">Neokomagataea anthophila</name>
    <dbReference type="NCBI Taxonomy" id="2826925"/>
    <lineage>
        <taxon>Bacteria</taxon>
        <taxon>Pseudomonadati</taxon>
        <taxon>Pseudomonadota</taxon>
        <taxon>Alphaproteobacteria</taxon>
        <taxon>Acetobacterales</taxon>
        <taxon>Acetobacteraceae</taxon>
        <taxon>Neokomagataea</taxon>
    </lineage>
</organism>
<proteinExistence type="predicted"/>
<dbReference type="EMBL" id="JAGRQH010000005">
    <property type="protein sequence ID" value="MBR0560080.1"/>
    <property type="molecule type" value="Genomic_DNA"/>
</dbReference>
<comment type="caution">
    <text evidence="1">The sequence shown here is derived from an EMBL/GenBank/DDBJ whole genome shotgun (WGS) entry which is preliminary data.</text>
</comment>
<protein>
    <submittedName>
        <fullName evidence="1">Uncharacterized protein</fullName>
    </submittedName>
</protein>
<evidence type="ECO:0000313" key="1">
    <source>
        <dbReference type="EMBL" id="MBR0560080.1"/>
    </source>
</evidence>
<dbReference type="Proteomes" id="UP000677812">
    <property type="component" value="Unassembled WGS sequence"/>
</dbReference>
<reference evidence="1 2" key="1">
    <citation type="submission" date="2021-04" db="EMBL/GenBank/DDBJ databases">
        <title>The complete genome sequence of Neokomagataea sp. TBRC 2177.</title>
        <authorList>
            <person name="Charoenyingcharoen P."/>
            <person name="Yukphan P."/>
        </authorList>
    </citation>
    <scope>NUCLEOTIDE SEQUENCE [LARGE SCALE GENOMIC DNA]</scope>
    <source>
        <strain evidence="1 2">TBRC 2177</strain>
    </source>
</reference>
<dbReference type="RefSeq" id="WP_211682171.1">
    <property type="nucleotide sequence ID" value="NZ_JAGRQH010000005.1"/>
</dbReference>
<keyword evidence="2" id="KW-1185">Reference proteome</keyword>
<sequence>MVDLSRTIIAKSDQLNADDLLGGPITVKVQGVKEGSADQPVAIFYEGCNGKPFYPCKSMRRVLVNVWGRDGVAYAGQSMTLFRDPNVKFGGIMVGGIRISHMSGLEKDMPMALQVTRGSKKLYTVKPLRVQQEPPVQGQGVDKAAEWADKQIQSIHGANTINALESRTSVGAFTKSMQRLEVERPELAEKIKDAISARLQKIQETEIGQQPSEHEEEWV</sequence>
<name>A0ABS5E840_9PROT</name>
<evidence type="ECO:0000313" key="2">
    <source>
        <dbReference type="Proteomes" id="UP000677812"/>
    </source>
</evidence>